<evidence type="ECO:0000256" key="1">
    <source>
        <dbReference type="SAM" id="Phobius"/>
    </source>
</evidence>
<dbReference type="Proteomes" id="UP001302494">
    <property type="component" value="Chromosome"/>
</dbReference>
<name>A0AA96GR86_9BACT</name>
<gene>
    <name evidence="3" type="ORF">PQG83_08670</name>
</gene>
<evidence type="ECO:0000313" key="4">
    <source>
        <dbReference type="Proteomes" id="UP001302494"/>
    </source>
</evidence>
<dbReference type="InterPro" id="IPR025693">
    <property type="entry name" value="Gly-zipper_OmpA-like_dom"/>
</dbReference>
<keyword evidence="4" id="KW-1185">Reference proteome</keyword>
<keyword evidence="1" id="KW-0472">Membrane</keyword>
<reference evidence="3 4" key="1">
    <citation type="submission" date="2023-01" db="EMBL/GenBank/DDBJ databases">
        <title>Cultivation and genomic characterization of new, ubiquitous marine nitrite-oxidizing bacteria from the Nitrospirales.</title>
        <authorList>
            <person name="Mueller A.J."/>
            <person name="Daebeler A."/>
            <person name="Herbold C.W."/>
            <person name="Kirkegaard R.H."/>
            <person name="Daims H."/>
        </authorList>
    </citation>
    <scope>NUCLEOTIDE SEQUENCE [LARGE SCALE GENOMIC DNA]</scope>
    <source>
        <strain evidence="3 4">DK</strain>
    </source>
</reference>
<dbReference type="KEGG" id="nneo:PQG83_08670"/>
<feature type="transmembrane region" description="Helical" evidence="1">
    <location>
        <begin position="6"/>
        <end position="25"/>
    </location>
</feature>
<evidence type="ECO:0000259" key="2">
    <source>
        <dbReference type="Pfam" id="PF13436"/>
    </source>
</evidence>
<keyword evidence="1" id="KW-0812">Transmembrane</keyword>
<dbReference type="Pfam" id="PF13436">
    <property type="entry name" value="Gly-zipper_OmpA"/>
    <property type="match status" value="1"/>
</dbReference>
<dbReference type="AlphaFoldDB" id="A0AA96GR86"/>
<sequence length="143" mass="14675">MSHSYFHSFIVPLSICSVCILAFGCSGPRPILYPNDHLQQVGPDRAEQDIEECQQLAEDYVPEHDAASVAGNTAVGAGAGGAVGAVSGAIRGGAGIGAAIGAATGATVGFIRGLFQASQPTPAHKSFVNRCLSERGYDSIGWE</sequence>
<evidence type="ECO:0000313" key="3">
    <source>
        <dbReference type="EMBL" id="WNM63813.1"/>
    </source>
</evidence>
<accession>A0AA96GR86</accession>
<organism evidence="3 4">
    <name type="scientific">Candidatus Nitrospira neomarina</name>
    <dbReference type="NCBI Taxonomy" id="3020899"/>
    <lineage>
        <taxon>Bacteria</taxon>
        <taxon>Pseudomonadati</taxon>
        <taxon>Nitrospirota</taxon>
        <taxon>Nitrospiria</taxon>
        <taxon>Nitrospirales</taxon>
        <taxon>Nitrospiraceae</taxon>
        <taxon>Nitrospira</taxon>
    </lineage>
</organism>
<protein>
    <submittedName>
        <fullName evidence="3">Glycine zipper family protein</fullName>
    </submittedName>
</protein>
<dbReference type="EMBL" id="CP116968">
    <property type="protein sequence ID" value="WNM63813.1"/>
    <property type="molecule type" value="Genomic_DNA"/>
</dbReference>
<proteinExistence type="predicted"/>
<feature type="domain" description="Glycine-zipper-containing OmpA-like membrane" evidence="2">
    <location>
        <begin position="71"/>
        <end position="113"/>
    </location>
</feature>
<dbReference type="RefSeq" id="WP_312748534.1">
    <property type="nucleotide sequence ID" value="NZ_CP116968.1"/>
</dbReference>
<keyword evidence="1" id="KW-1133">Transmembrane helix</keyword>